<gene>
    <name evidence="1" type="ORF">ACFFLS_08910</name>
</gene>
<organism evidence="1 2">
    <name type="scientific">Flavobacterium procerum</name>
    <dbReference type="NCBI Taxonomy" id="1455569"/>
    <lineage>
        <taxon>Bacteria</taxon>
        <taxon>Pseudomonadati</taxon>
        <taxon>Bacteroidota</taxon>
        <taxon>Flavobacteriia</taxon>
        <taxon>Flavobacteriales</taxon>
        <taxon>Flavobacteriaceae</taxon>
        <taxon>Flavobacterium</taxon>
    </lineage>
</organism>
<protein>
    <submittedName>
        <fullName evidence="1">WG repeat-containing protein</fullName>
    </submittedName>
</protein>
<name>A0ABV6BNY1_9FLAO</name>
<evidence type="ECO:0000313" key="2">
    <source>
        <dbReference type="Proteomes" id="UP001589734"/>
    </source>
</evidence>
<dbReference type="InterPro" id="IPR032774">
    <property type="entry name" value="WG_beta_rep"/>
</dbReference>
<sequence>MKIVFSLLFPLMHLVGNAQNDPELFPVNDKKVGYLGYYLEDMTNVVAPQFCSATYSVDGYYIVSKGEHEYYENGRRKEEHIPNTEKFGLLNSKGQFIIDFKNDYDGIYVSKGIIYIIKNNLYGTVNEQNEIVIPIEYEELNIEDKNVIIAKKNSKYGVLNSLGETIIPFEFEDLNVDEDKIKAVKNKIEYYYTLNGTFIKSKNGNNTKKLK</sequence>
<proteinExistence type="predicted"/>
<reference evidence="1 2" key="1">
    <citation type="submission" date="2024-09" db="EMBL/GenBank/DDBJ databases">
        <authorList>
            <person name="Sun Q."/>
            <person name="Mori K."/>
        </authorList>
    </citation>
    <scope>NUCLEOTIDE SEQUENCE [LARGE SCALE GENOMIC DNA]</scope>
    <source>
        <strain evidence="1 2">CGMCC 1.12926</strain>
    </source>
</reference>
<dbReference type="Pfam" id="PF14903">
    <property type="entry name" value="WG_beta_rep"/>
    <property type="match status" value="1"/>
</dbReference>
<accession>A0ABV6BNY1</accession>
<dbReference type="RefSeq" id="WP_379686228.1">
    <property type="nucleotide sequence ID" value="NZ_JBHLYW010000007.1"/>
</dbReference>
<dbReference type="Proteomes" id="UP001589734">
    <property type="component" value="Unassembled WGS sequence"/>
</dbReference>
<dbReference type="EMBL" id="JBHLYW010000007">
    <property type="protein sequence ID" value="MFC0077160.1"/>
    <property type="molecule type" value="Genomic_DNA"/>
</dbReference>
<evidence type="ECO:0000313" key="1">
    <source>
        <dbReference type="EMBL" id="MFC0077160.1"/>
    </source>
</evidence>
<comment type="caution">
    <text evidence="1">The sequence shown here is derived from an EMBL/GenBank/DDBJ whole genome shotgun (WGS) entry which is preliminary data.</text>
</comment>
<keyword evidence="2" id="KW-1185">Reference proteome</keyword>